<reference evidence="1" key="2">
    <citation type="journal article" date="2024" name="Plant">
        <title>Genomic evolution and insights into agronomic trait innovations of Sesamum species.</title>
        <authorList>
            <person name="Miao H."/>
            <person name="Wang L."/>
            <person name="Qu L."/>
            <person name="Liu H."/>
            <person name="Sun Y."/>
            <person name="Le M."/>
            <person name="Wang Q."/>
            <person name="Wei S."/>
            <person name="Zheng Y."/>
            <person name="Lin W."/>
            <person name="Duan Y."/>
            <person name="Cao H."/>
            <person name="Xiong S."/>
            <person name="Wang X."/>
            <person name="Wei L."/>
            <person name="Li C."/>
            <person name="Ma Q."/>
            <person name="Ju M."/>
            <person name="Zhao R."/>
            <person name="Li G."/>
            <person name="Mu C."/>
            <person name="Tian Q."/>
            <person name="Mei H."/>
            <person name="Zhang T."/>
            <person name="Gao T."/>
            <person name="Zhang H."/>
        </authorList>
    </citation>
    <scope>NUCLEOTIDE SEQUENCE</scope>
    <source>
        <strain evidence="1">G02</strain>
    </source>
</reference>
<proteinExistence type="predicted"/>
<name>A0AAW2JYD1_SESRA</name>
<reference evidence="1" key="1">
    <citation type="submission" date="2020-06" db="EMBL/GenBank/DDBJ databases">
        <authorList>
            <person name="Li T."/>
            <person name="Hu X."/>
            <person name="Zhang T."/>
            <person name="Song X."/>
            <person name="Zhang H."/>
            <person name="Dai N."/>
            <person name="Sheng W."/>
            <person name="Hou X."/>
            <person name="Wei L."/>
        </authorList>
    </citation>
    <scope>NUCLEOTIDE SEQUENCE</scope>
    <source>
        <strain evidence="1">G02</strain>
        <tissue evidence="1">Leaf</tissue>
    </source>
</reference>
<comment type="caution">
    <text evidence="1">The sequence shown here is derived from an EMBL/GenBank/DDBJ whole genome shotgun (WGS) entry which is preliminary data.</text>
</comment>
<evidence type="ECO:0000313" key="1">
    <source>
        <dbReference type="EMBL" id="KAL0298688.1"/>
    </source>
</evidence>
<gene>
    <name evidence="1" type="ORF">Sradi_6528600</name>
</gene>
<sequence length="153" mass="17023">MRCDPSSYENHVQALFKVCQTGPLLDYQLDFERLCNRVVGLSLESISDCFLFELCSDTQKELAILHPTSISQAIGLARLIDTKLQDQPFVGRLLATLFGPAAPYDASPRPRRSLFRGSLFPFGVYLLLRCRSAEPRAFASIVMSVFISSTIAS</sequence>
<protein>
    <recommendedName>
        <fullName evidence="2">Retrotransposon gag domain-containing protein</fullName>
    </recommendedName>
</protein>
<evidence type="ECO:0008006" key="2">
    <source>
        <dbReference type="Google" id="ProtNLM"/>
    </source>
</evidence>
<accession>A0AAW2JYD1</accession>
<organism evidence="1">
    <name type="scientific">Sesamum radiatum</name>
    <name type="common">Black benniseed</name>
    <dbReference type="NCBI Taxonomy" id="300843"/>
    <lineage>
        <taxon>Eukaryota</taxon>
        <taxon>Viridiplantae</taxon>
        <taxon>Streptophyta</taxon>
        <taxon>Embryophyta</taxon>
        <taxon>Tracheophyta</taxon>
        <taxon>Spermatophyta</taxon>
        <taxon>Magnoliopsida</taxon>
        <taxon>eudicotyledons</taxon>
        <taxon>Gunneridae</taxon>
        <taxon>Pentapetalae</taxon>
        <taxon>asterids</taxon>
        <taxon>lamiids</taxon>
        <taxon>Lamiales</taxon>
        <taxon>Pedaliaceae</taxon>
        <taxon>Sesamum</taxon>
    </lineage>
</organism>
<dbReference type="AlphaFoldDB" id="A0AAW2JYD1"/>
<dbReference type="EMBL" id="JACGWJ010000031">
    <property type="protein sequence ID" value="KAL0298688.1"/>
    <property type="molecule type" value="Genomic_DNA"/>
</dbReference>